<feature type="region of interest" description="G1" evidence="8">
    <location>
        <begin position="16"/>
        <end position="23"/>
    </location>
</feature>
<comment type="subcellular location">
    <subcellularLocation>
        <location evidence="7">Cytoplasm</location>
    </subcellularLocation>
    <subcellularLocation>
        <location evidence="7">Cell membrane</location>
        <topology evidence="7">Peripheral membrane protein</topology>
    </subcellularLocation>
</comment>
<evidence type="ECO:0000256" key="9">
    <source>
        <dbReference type="RuleBase" id="RU003761"/>
    </source>
</evidence>
<dbReference type="Gene3D" id="3.40.50.300">
    <property type="entry name" value="P-loop containing nucleotide triphosphate hydrolases"/>
    <property type="match status" value="1"/>
</dbReference>
<feature type="domain" description="KH type-2" evidence="10">
    <location>
        <begin position="199"/>
        <end position="283"/>
    </location>
</feature>
<dbReference type="RefSeq" id="WP_093029290.1">
    <property type="nucleotide sequence ID" value="NZ_FNNZ01000004.1"/>
</dbReference>
<dbReference type="Pfam" id="PF07650">
    <property type="entry name" value="KH_2"/>
    <property type="match status" value="1"/>
</dbReference>
<dbReference type="OrthoDB" id="9805918at2"/>
<evidence type="ECO:0000313" key="13">
    <source>
        <dbReference type="Proteomes" id="UP000198816"/>
    </source>
</evidence>
<dbReference type="NCBIfam" id="TIGR00231">
    <property type="entry name" value="small_GTP"/>
    <property type="match status" value="1"/>
</dbReference>
<dbReference type="SUPFAM" id="SSF52540">
    <property type="entry name" value="P-loop containing nucleoside triphosphate hydrolases"/>
    <property type="match status" value="1"/>
</dbReference>
<accession>A0A1H2TSH2</accession>
<dbReference type="AlphaFoldDB" id="A0A1H2TSH2"/>
<dbReference type="HAMAP" id="MF_00367">
    <property type="entry name" value="GTPase_Era"/>
    <property type="match status" value="1"/>
</dbReference>
<dbReference type="GO" id="GO:0005829">
    <property type="term" value="C:cytosol"/>
    <property type="evidence" value="ECO:0007669"/>
    <property type="project" value="TreeGrafter"/>
</dbReference>
<feature type="region of interest" description="G2" evidence="8">
    <location>
        <begin position="42"/>
        <end position="46"/>
    </location>
</feature>
<protein>
    <recommendedName>
        <fullName evidence="2 7">GTPase Era</fullName>
    </recommendedName>
</protein>
<evidence type="ECO:0000256" key="3">
    <source>
        <dbReference type="ARBA" id="ARBA00022517"/>
    </source>
</evidence>
<dbReference type="STRING" id="1058.SAMN05421783_104146"/>
<feature type="region of interest" description="G3" evidence="8">
    <location>
        <begin position="63"/>
        <end position="66"/>
    </location>
</feature>
<dbReference type="InterPro" id="IPR005662">
    <property type="entry name" value="GTPase_Era-like"/>
</dbReference>
<keyword evidence="7" id="KW-0963">Cytoplasm</keyword>
<sequence length="308" mass="33784">MSENIVGRCGTVAIIGRPNVGKSTLLNRLMGQKLAITSHKAQTTRHSILGIKTRPEGQILFVDTPGIHQRGANALNRYLNRAARTAISDTDLALFVVEALRWTDEDAAALGAIATAGVPVIAAVNKVDRISNKEDLLPYLQDLGQRHAFVDLIPVSAANGDQVEVLELALLRGLPEGEPVFPEDQITDRSERFFAAELVREQLVQRYGEELPYRTTVEIERFEEVGGRYKINALIWVERQSQKAIIIGRQGEALKAAATQARLEMQKVFGCPVHLEVWVKVKKSWSSDEAALGRLGYGDGPLDGRGGS</sequence>
<comment type="similarity">
    <text evidence="1 7 8 9">Belongs to the TRAFAC class TrmE-Era-EngA-EngB-Septin-like GTPase superfamily. Era GTPase family.</text>
</comment>
<feature type="domain" description="Era-type G" evidence="11">
    <location>
        <begin position="8"/>
        <end position="176"/>
    </location>
</feature>
<feature type="binding site" evidence="7">
    <location>
        <begin position="16"/>
        <end position="23"/>
    </location>
    <ligand>
        <name>GTP</name>
        <dbReference type="ChEBI" id="CHEBI:37565"/>
    </ligand>
</feature>
<dbReference type="InterPro" id="IPR009019">
    <property type="entry name" value="KH_sf_prok-type"/>
</dbReference>
<keyword evidence="7" id="KW-0472">Membrane</keyword>
<organism evidence="12 13">
    <name type="scientific">Thiocapsa roseopersicina</name>
    <dbReference type="NCBI Taxonomy" id="1058"/>
    <lineage>
        <taxon>Bacteria</taxon>
        <taxon>Pseudomonadati</taxon>
        <taxon>Pseudomonadota</taxon>
        <taxon>Gammaproteobacteria</taxon>
        <taxon>Chromatiales</taxon>
        <taxon>Chromatiaceae</taxon>
        <taxon>Thiocapsa</taxon>
    </lineage>
</organism>
<dbReference type="InterPro" id="IPR006073">
    <property type="entry name" value="GTP-bd"/>
</dbReference>
<dbReference type="InterPro" id="IPR030388">
    <property type="entry name" value="G_ERA_dom"/>
</dbReference>
<dbReference type="SUPFAM" id="SSF54814">
    <property type="entry name" value="Prokaryotic type KH domain (KH-domain type II)"/>
    <property type="match status" value="1"/>
</dbReference>
<dbReference type="CDD" id="cd22534">
    <property type="entry name" value="KH-II_Era"/>
    <property type="match status" value="1"/>
</dbReference>
<dbReference type="InterPro" id="IPR027417">
    <property type="entry name" value="P-loop_NTPase"/>
</dbReference>
<dbReference type="GO" id="GO:0043024">
    <property type="term" value="F:ribosomal small subunit binding"/>
    <property type="evidence" value="ECO:0007669"/>
    <property type="project" value="TreeGrafter"/>
</dbReference>
<dbReference type="Gene3D" id="3.30.300.20">
    <property type="match status" value="1"/>
</dbReference>
<evidence type="ECO:0000256" key="7">
    <source>
        <dbReference type="HAMAP-Rule" id="MF_00367"/>
    </source>
</evidence>
<name>A0A1H2TSH2_THIRO</name>
<dbReference type="PROSITE" id="PS51713">
    <property type="entry name" value="G_ERA"/>
    <property type="match status" value="1"/>
</dbReference>
<feature type="region of interest" description="G4" evidence="8">
    <location>
        <begin position="125"/>
        <end position="128"/>
    </location>
</feature>
<keyword evidence="5 7" id="KW-0694">RNA-binding</keyword>
<dbReference type="Proteomes" id="UP000198816">
    <property type="component" value="Unassembled WGS sequence"/>
</dbReference>
<dbReference type="GO" id="GO:0000028">
    <property type="term" value="P:ribosomal small subunit assembly"/>
    <property type="evidence" value="ECO:0007669"/>
    <property type="project" value="TreeGrafter"/>
</dbReference>
<keyword evidence="4 7" id="KW-0547">Nucleotide-binding</keyword>
<dbReference type="InterPro" id="IPR015946">
    <property type="entry name" value="KH_dom-like_a/b"/>
</dbReference>
<dbReference type="InterPro" id="IPR004044">
    <property type="entry name" value="KH_dom_type_2"/>
</dbReference>
<gene>
    <name evidence="7" type="primary">era</name>
    <name evidence="12" type="ORF">SAMN05421783_104146</name>
</gene>
<evidence type="ECO:0000259" key="11">
    <source>
        <dbReference type="PROSITE" id="PS51713"/>
    </source>
</evidence>
<evidence type="ECO:0000256" key="5">
    <source>
        <dbReference type="ARBA" id="ARBA00022884"/>
    </source>
</evidence>
<dbReference type="GO" id="GO:0003924">
    <property type="term" value="F:GTPase activity"/>
    <property type="evidence" value="ECO:0007669"/>
    <property type="project" value="UniProtKB-UniRule"/>
</dbReference>
<reference evidence="13" key="1">
    <citation type="submission" date="2016-10" db="EMBL/GenBank/DDBJ databases">
        <authorList>
            <person name="Varghese N."/>
            <person name="Submissions S."/>
        </authorList>
    </citation>
    <scope>NUCLEOTIDE SEQUENCE [LARGE SCALE GENOMIC DNA]</scope>
    <source>
        <strain evidence="13">DSM 217</strain>
    </source>
</reference>
<feature type="binding site" evidence="7">
    <location>
        <begin position="63"/>
        <end position="67"/>
    </location>
    <ligand>
        <name>GTP</name>
        <dbReference type="ChEBI" id="CHEBI:37565"/>
    </ligand>
</feature>
<proteinExistence type="inferred from homology"/>
<dbReference type="PANTHER" id="PTHR42698:SF1">
    <property type="entry name" value="GTPASE ERA, MITOCHONDRIAL"/>
    <property type="match status" value="1"/>
</dbReference>
<dbReference type="NCBIfam" id="TIGR00436">
    <property type="entry name" value="era"/>
    <property type="match status" value="1"/>
</dbReference>
<evidence type="ECO:0000256" key="1">
    <source>
        <dbReference type="ARBA" id="ARBA00007921"/>
    </source>
</evidence>
<keyword evidence="6 7" id="KW-0342">GTP-binding</keyword>
<dbReference type="GO" id="GO:0005525">
    <property type="term" value="F:GTP binding"/>
    <property type="evidence" value="ECO:0007669"/>
    <property type="project" value="UniProtKB-UniRule"/>
</dbReference>
<dbReference type="GO" id="GO:0005886">
    <property type="term" value="C:plasma membrane"/>
    <property type="evidence" value="ECO:0007669"/>
    <property type="project" value="UniProtKB-SubCell"/>
</dbReference>
<evidence type="ECO:0000313" key="12">
    <source>
        <dbReference type="EMBL" id="SDW46820.1"/>
    </source>
</evidence>
<feature type="region of interest" description="G5" evidence="8">
    <location>
        <begin position="155"/>
        <end position="157"/>
    </location>
</feature>
<keyword evidence="7" id="KW-1003">Cell membrane</keyword>
<evidence type="ECO:0000256" key="6">
    <source>
        <dbReference type="ARBA" id="ARBA00023134"/>
    </source>
</evidence>
<evidence type="ECO:0000256" key="2">
    <source>
        <dbReference type="ARBA" id="ARBA00020484"/>
    </source>
</evidence>
<comment type="subunit">
    <text evidence="7">Monomer.</text>
</comment>
<dbReference type="InterPro" id="IPR005225">
    <property type="entry name" value="Small_GTP-bd"/>
</dbReference>
<dbReference type="PROSITE" id="PS50823">
    <property type="entry name" value="KH_TYPE_2"/>
    <property type="match status" value="1"/>
</dbReference>
<feature type="binding site" evidence="7">
    <location>
        <begin position="125"/>
        <end position="128"/>
    </location>
    <ligand>
        <name>GTP</name>
        <dbReference type="ChEBI" id="CHEBI:37565"/>
    </ligand>
</feature>
<dbReference type="EMBL" id="FNNZ01000004">
    <property type="protein sequence ID" value="SDW46820.1"/>
    <property type="molecule type" value="Genomic_DNA"/>
</dbReference>
<dbReference type="PANTHER" id="PTHR42698">
    <property type="entry name" value="GTPASE ERA"/>
    <property type="match status" value="1"/>
</dbReference>
<dbReference type="PRINTS" id="PR00326">
    <property type="entry name" value="GTP1OBG"/>
</dbReference>
<evidence type="ECO:0000256" key="4">
    <source>
        <dbReference type="ARBA" id="ARBA00022741"/>
    </source>
</evidence>
<keyword evidence="3 7" id="KW-0690">Ribosome biogenesis</keyword>
<keyword evidence="13" id="KW-1185">Reference proteome</keyword>
<dbReference type="GO" id="GO:0070181">
    <property type="term" value="F:small ribosomal subunit rRNA binding"/>
    <property type="evidence" value="ECO:0007669"/>
    <property type="project" value="UniProtKB-UniRule"/>
</dbReference>
<dbReference type="NCBIfam" id="NF000908">
    <property type="entry name" value="PRK00089.1"/>
    <property type="match status" value="1"/>
</dbReference>
<comment type="function">
    <text evidence="7">An essential GTPase that binds both GDP and GTP, with rapid nucleotide exchange. Plays a role in 16S rRNA processing and 30S ribosomal subunit biogenesis and possibly also in cell cycle regulation and energy metabolism.</text>
</comment>
<keyword evidence="7" id="KW-0699">rRNA-binding</keyword>
<dbReference type="Pfam" id="PF01926">
    <property type="entry name" value="MMR_HSR1"/>
    <property type="match status" value="1"/>
</dbReference>
<evidence type="ECO:0000259" key="10">
    <source>
        <dbReference type="PROSITE" id="PS50823"/>
    </source>
</evidence>
<dbReference type="CDD" id="cd04163">
    <property type="entry name" value="Era"/>
    <property type="match status" value="1"/>
</dbReference>
<evidence type="ECO:0000256" key="8">
    <source>
        <dbReference type="PROSITE-ProRule" id="PRU01050"/>
    </source>
</evidence>
<dbReference type="FunFam" id="3.30.300.20:FF:000003">
    <property type="entry name" value="GTPase Era"/>
    <property type="match status" value="1"/>
</dbReference>